<sequence>MNGGEVNGISCFPVHQTSGLTPLADTARYLGINQTTPAAGPTNTVSQILFSSDSSKLLVAYSATSFWCFTVLHHTSSGPGSLYLTLLLLFTSLTWTFALPTKNVAFADLDSLPADHSSDNLNHAISNVNSFPADTLSTDSLKATARFTGGDQVDEGKLKLFKDAVQSIMDTASPHLTVQGITIKVTRWQDYPKAILSSYCFYVNFEQNGHFSSFQGTISDRPYFIETWPTKRELTLSGELRNLQSNKIIISFRKGRYQLGRWNREEVGEKMVSGSGPTLEATVNFNGRTPAVPDRYIQESAKFAAITVLNAAPKYLQGVSTIRILKWDGYPVADQDDYFHFDVRFQSKVLNPTTGTGKHELEVVNGIYNGRCKEEEGEVTGRLTDPARREVVSIIRGRIGQASETIRKAQTKG</sequence>
<organism evidence="1 2">
    <name type="scientific">Lentinula edodes</name>
    <name type="common">Shiitake mushroom</name>
    <name type="synonym">Lentinus edodes</name>
    <dbReference type="NCBI Taxonomy" id="5353"/>
    <lineage>
        <taxon>Eukaryota</taxon>
        <taxon>Fungi</taxon>
        <taxon>Dikarya</taxon>
        <taxon>Basidiomycota</taxon>
        <taxon>Agaricomycotina</taxon>
        <taxon>Agaricomycetes</taxon>
        <taxon>Agaricomycetidae</taxon>
        <taxon>Agaricales</taxon>
        <taxon>Marasmiineae</taxon>
        <taxon>Omphalotaceae</taxon>
        <taxon>Lentinula</taxon>
    </lineage>
</organism>
<keyword evidence="2" id="KW-1185">Reference proteome</keyword>
<dbReference type="STRING" id="5353.A0A1Q3E724"/>
<evidence type="ECO:0000313" key="1">
    <source>
        <dbReference type="EMBL" id="GAW03052.1"/>
    </source>
</evidence>
<name>A0A1Q3E724_LENED</name>
<accession>A0A1Q3E724</accession>
<reference evidence="1 2" key="1">
    <citation type="submission" date="2016-08" db="EMBL/GenBank/DDBJ databases">
        <authorList>
            <consortium name="Lentinula edodes genome sequencing consortium"/>
            <person name="Sakamoto Y."/>
            <person name="Nakade K."/>
            <person name="Sato S."/>
            <person name="Yoshida Y."/>
            <person name="Miyazaki K."/>
            <person name="Natsume S."/>
            <person name="Konno N."/>
        </authorList>
    </citation>
    <scope>NUCLEOTIDE SEQUENCE [LARGE SCALE GENOMIC DNA]</scope>
    <source>
        <strain evidence="1 2">NBRC 111202</strain>
    </source>
</reference>
<proteinExistence type="predicted"/>
<protein>
    <submittedName>
        <fullName evidence="1">3-carboxymuconate cyclase</fullName>
    </submittedName>
</protein>
<dbReference type="EMBL" id="BDGU01000126">
    <property type="protein sequence ID" value="GAW03052.1"/>
    <property type="molecule type" value="Genomic_DNA"/>
</dbReference>
<dbReference type="Proteomes" id="UP000188533">
    <property type="component" value="Unassembled WGS sequence"/>
</dbReference>
<comment type="caution">
    <text evidence="1">The sequence shown here is derived from an EMBL/GenBank/DDBJ whole genome shotgun (WGS) entry which is preliminary data.</text>
</comment>
<evidence type="ECO:0000313" key="2">
    <source>
        <dbReference type="Proteomes" id="UP000188533"/>
    </source>
</evidence>
<reference evidence="1 2" key="2">
    <citation type="submission" date="2017-02" db="EMBL/GenBank/DDBJ databases">
        <title>A genome survey and senescence transcriptome analysis in Lentinula edodes.</title>
        <authorList>
            <person name="Sakamoto Y."/>
            <person name="Nakade K."/>
            <person name="Sato S."/>
            <person name="Yoshida Y."/>
            <person name="Miyazaki K."/>
            <person name="Natsume S."/>
            <person name="Konno N."/>
        </authorList>
    </citation>
    <scope>NUCLEOTIDE SEQUENCE [LARGE SCALE GENOMIC DNA]</scope>
    <source>
        <strain evidence="1 2">NBRC 111202</strain>
    </source>
</reference>
<dbReference type="AlphaFoldDB" id="A0A1Q3E724"/>
<gene>
    <name evidence="1" type="ORF">LENED_004741</name>
</gene>